<sequence length="339" mass="39093">MQKAMQFTRSPSFYCFSNYIHANSNVFLVGNKFSHSYTKSHPPGSFTRSMVFQSNQSKPPNFLVRKPNNVVIQLECQPRNGFKLFMRNYSSGSKSLFGTKAVERLHRRDGISKSYQLVYRSDLPNFLLATQAGVFVSLLALVFTGITYIVLGPLSEEEQVARRDEIRKQSEEKRQKERESELEKVISNIRTEKGWSEPRSDKGPQIEDLTEGGPAVYVMIITTVVFFAAALFRLQQLMPVRMYVNEKKHAVAVYYGHIVPGALTYHEFLAGTVRPLKGRLETGTTFKDGSGKKMILFERFFRNPADYNKIMGYDEEFMQEITKERLRGQHRTYNDKDRE</sequence>
<organism evidence="2 3">
    <name type="scientific">Orchesella dallaii</name>
    <dbReference type="NCBI Taxonomy" id="48710"/>
    <lineage>
        <taxon>Eukaryota</taxon>
        <taxon>Metazoa</taxon>
        <taxon>Ecdysozoa</taxon>
        <taxon>Arthropoda</taxon>
        <taxon>Hexapoda</taxon>
        <taxon>Collembola</taxon>
        <taxon>Entomobryomorpha</taxon>
        <taxon>Entomobryoidea</taxon>
        <taxon>Orchesellidae</taxon>
        <taxon>Orchesellinae</taxon>
        <taxon>Orchesella</taxon>
    </lineage>
</organism>
<evidence type="ECO:0000256" key="1">
    <source>
        <dbReference type="SAM" id="Phobius"/>
    </source>
</evidence>
<keyword evidence="3" id="KW-1185">Reference proteome</keyword>
<reference evidence="2 3" key="1">
    <citation type="submission" date="2024-08" db="EMBL/GenBank/DDBJ databases">
        <authorList>
            <person name="Cucini C."/>
            <person name="Frati F."/>
        </authorList>
    </citation>
    <scope>NUCLEOTIDE SEQUENCE [LARGE SCALE GENOMIC DNA]</scope>
</reference>
<name>A0ABP1Q217_9HEXA</name>
<dbReference type="EMBL" id="CAXLJM020000020">
    <property type="protein sequence ID" value="CAL8086469.1"/>
    <property type="molecule type" value="Genomic_DNA"/>
</dbReference>
<evidence type="ECO:0000313" key="3">
    <source>
        <dbReference type="Proteomes" id="UP001642540"/>
    </source>
</evidence>
<gene>
    <name evidence="2" type="ORF">ODALV1_LOCUS6448</name>
</gene>
<keyword evidence="1" id="KW-0472">Membrane</keyword>
<evidence type="ECO:0008006" key="4">
    <source>
        <dbReference type="Google" id="ProtNLM"/>
    </source>
</evidence>
<keyword evidence="1" id="KW-0812">Transmembrane</keyword>
<keyword evidence="1" id="KW-1133">Transmembrane helix</keyword>
<feature type="transmembrane region" description="Helical" evidence="1">
    <location>
        <begin position="214"/>
        <end position="232"/>
    </location>
</feature>
<feature type="transmembrane region" description="Helical" evidence="1">
    <location>
        <begin position="126"/>
        <end position="151"/>
    </location>
</feature>
<accession>A0ABP1Q217</accession>
<dbReference type="Proteomes" id="UP001642540">
    <property type="component" value="Unassembled WGS sequence"/>
</dbReference>
<proteinExistence type="predicted"/>
<protein>
    <recommendedName>
        <fullName evidence="4">Transmembrane protein</fullName>
    </recommendedName>
</protein>
<evidence type="ECO:0000313" key="2">
    <source>
        <dbReference type="EMBL" id="CAL8086469.1"/>
    </source>
</evidence>
<comment type="caution">
    <text evidence="2">The sequence shown here is derived from an EMBL/GenBank/DDBJ whole genome shotgun (WGS) entry which is preliminary data.</text>
</comment>